<evidence type="ECO:0000313" key="3">
    <source>
        <dbReference type="Proteomes" id="UP000271974"/>
    </source>
</evidence>
<feature type="region of interest" description="Disordered" evidence="1">
    <location>
        <begin position="1"/>
        <end position="28"/>
    </location>
</feature>
<comment type="caution">
    <text evidence="2">The sequence shown here is derived from an EMBL/GenBank/DDBJ whole genome shotgun (WGS) entry which is preliminary data.</text>
</comment>
<keyword evidence="3" id="KW-1185">Reference proteome</keyword>
<feature type="compositionally biased region" description="Low complexity" evidence="1">
    <location>
        <begin position="73"/>
        <end position="87"/>
    </location>
</feature>
<evidence type="ECO:0000256" key="1">
    <source>
        <dbReference type="SAM" id="MobiDB-lite"/>
    </source>
</evidence>
<proteinExistence type="predicted"/>
<evidence type="ECO:0000313" key="2">
    <source>
        <dbReference type="EMBL" id="RUS79117.1"/>
    </source>
</evidence>
<name>A0A433TC03_ELYCH</name>
<feature type="non-terminal residue" evidence="2">
    <location>
        <position position="161"/>
    </location>
</feature>
<gene>
    <name evidence="2" type="ORF">EGW08_013127</name>
</gene>
<dbReference type="AlphaFoldDB" id="A0A433TC03"/>
<dbReference type="Proteomes" id="UP000271974">
    <property type="component" value="Unassembled WGS sequence"/>
</dbReference>
<accession>A0A433TC03</accession>
<organism evidence="2 3">
    <name type="scientific">Elysia chlorotica</name>
    <name type="common">Eastern emerald elysia</name>
    <name type="synonym">Sea slug</name>
    <dbReference type="NCBI Taxonomy" id="188477"/>
    <lineage>
        <taxon>Eukaryota</taxon>
        <taxon>Metazoa</taxon>
        <taxon>Spiralia</taxon>
        <taxon>Lophotrochozoa</taxon>
        <taxon>Mollusca</taxon>
        <taxon>Gastropoda</taxon>
        <taxon>Heterobranchia</taxon>
        <taxon>Euthyneura</taxon>
        <taxon>Panpulmonata</taxon>
        <taxon>Sacoglossa</taxon>
        <taxon>Placobranchoidea</taxon>
        <taxon>Plakobranchidae</taxon>
        <taxon>Elysia</taxon>
    </lineage>
</organism>
<reference evidence="2 3" key="1">
    <citation type="submission" date="2019-01" db="EMBL/GenBank/DDBJ databases">
        <title>A draft genome assembly of the solar-powered sea slug Elysia chlorotica.</title>
        <authorList>
            <person name="Cai H."/>
            <person name="Li Q."/>
            <person name="Fang X."/>
            <person name="Li J."/>
            <person name="Curtis N.E."/>
            <person name="Altenburger A."/>
            <person name="Shibata T."/>
            <person name="Feng M."/>
            <person name="Maeda T."/>
            <person name="Schwartz J.A."/>
            <person name="Shigenobu S."/>
            <person name="Lundholm N."/>
            <person name="Nishiyama T."/>
            <person name="Yang H."/>
            <person name="Hasebe M."/>
            <person name="Li S."/>
            <person name="Pierce S.K."/>
            <person name="Wang J."/>
        </authorList>
    </citation>
    <scope>NUCLEOTIDE SEQUENCE [LARGE SCALE GENOMIC DNA]</scope>
    <source>
        <strain evidence="2">EC2010</strain>
        <tissue evidence="2">Whole organism of an adult</tissue>
    </source>
</reference>
<dbReference type="EMBL" id="RQTK01000470">
    <property type="protein sequence ID" value="RUS79117.1"/>
    <property type="molecule type" value="Genomic_DNA"/>
</dbReference>
<dbReference type="OrthoDB" id="6096686at2759"/>
<feature type="compositionally biased region" description="Basic and acidic residues" evidence="1">
    <location>
        <begin position="137"/>
        <end position="148"/>
    </location>
</feature>
<feature type="region of interest" description="Disordered" evidence="1">
    <location>
        <begin position="64"/>
        <end position="101"/>
    </location>
</feature>
<feature type="region of interest" description="Disordered" evidence="1">
    <location>
        <begin position="123"/>
        <end position="161"/>
    </location>
</feature>
<protein>
    <submittedName>
        <fullName evidence="2">Uncharacterized protein</fullName>
    </submittedName>
</protein>
<sequence length="161" mass="17492">MESGDNSDSGKEEEDDDDDSNKEQFNQILDQQKTYLHMCQTSAKILQVLAGFGAPQTTHIIELESVSDDSDEVSSCPSSPDSSSQSQVTEESNSRPESEGSAECVIWAEPLLTCQLVNTLPRPCQDVRRLPPGVTPEDVKRSKAEAAKLRAAAARGEPDPK</sequence>
<feature type="compositionally biased region" description="Acidic residues" evidence="1">
    <location>
        <begin position="11"/>
        <end position="20"/>
    </location>
</feature>